<dbReference type="GO" id="GO:0008076">
    <property type="term" value="C:voltage-gated potassium channel complex"/>
    <property type="evidence" value="ECO:0007669"/>
    <property type="project" value="InterPro"/>
</dbReference>
<comment type="caution">
    <text evidence="16">The sequence shown here is derived from an EMBL/GenBank/DDBJ whole genome shotgun (WGS) entry which is preliminary data.</text>
</comment>
<dbReference type="InterPro" id="IPR011333">
    <property type="entry name" value="SKP1/BTB/POZ_sf"/>
</dbReference>
<evidence type="ECO:0000313" key="16">
    <source>
        <dbReference type="EMBL" id="KAI1720567.1"/>
    </source>
</evidence>
<keyword evidence="12" id="KW-0407">Ion channel</keyword>
<dbReference type="PANTHER" id="PTHR11537:SF121">
    <property type="entry name" value="BTB DOMAIN-CONTAINING PROTEIN"/>
    <property type="match status" value="1"/>
</dbReference>
<feature type="transmembrane region" description="Helical" evidence="13">
    <location>
        <begin position="307"/>
        <end position="330"/>
    </location>
</feature>
<feature type="transmembrane region" description="Helical" evidence="13">
    <location>
        <begin position="411"/>
        <end position="428"/>
    </location>
</feature>
<keyword evidence="8" id="KW-0630">Potassium</keyword>
<dbReference type="Pfam" id="PF02214">
    <property type="entry name" value="BTB_2"/>
    <property type="match status" value="1"/>
</dbReference>
<dbReference type="Gene3D" id="1.10.287.70">
    <property type="match status" value="1"/>
</dbReference>
<protein>
    <submittedName>
        <fullName evidence="16">Ion transport protein domain-containing protein</fullName>
    </submittedName>
</protein>
<dbReference type="InterPro" id="IPR027359">
    <property type="entry name" value="Volt_channel_dom_sf"/>
</dbReference>
<dbReference type="GO" id="GO:0001508">
    <property type="term" value="P:action potential"/>
    <property type="evidence" value="ECO:0007669"/>
    <property type="project" value="TreeGrafter"/>
</dbReference>
<dbReference type="InterPro" id="IPR003131">
    <property type="entry name" value="T1-type_BTB"/>
</dbReference>
<dbReference type="Gene3D" id="3.30.710.10">
    <property type="entry name" value="Potassium Channel Kv1.1, Chain A"/>
    <property type="match status" value="1"/>
</dbReference>
<feature type="transmembrane region" description="Helical" evidence="13">
    <location>
        <begin position="440"/>
        <end position="460"/>
    </location>
</feature>
<dbReference type="SUPFAM" id="SSF54695">
    <property type="entry name" value="POZ domain"/>
    <property type="match status" value="1"/>
</dbReference>
<keyword evidence="4" id="KW-0633">Potassium transport</keyword>
<evidence type="ECO:0000313" key="17">
    <source>
        <dbReference type="Proteomes" id="UP001201812"/>
    </source>
</evidence>
<keyword evidence="10" id="KW-0406">Ion transport</keyword>
<dbReference type="PANTHER" id="PTHR11537">
    <property type="entry name" value="VOLTAGE-GATED POTASSIUM CHANNEL"/>
    <property type="match status" value="1"/>
</dbReference>
<accession>A0AAD4RAG2</accession>
<evidence type="ECO:0000256" key="1">
    <source>
        <dbReference type="ARBA" id="ARBA00004651"/>
    </source>
</evidence>
<keyword evidence="2" id="KW-0813">Transport</keyword>
<keyword evidence="7" id="KW-0851">Voltage-gated channel</keyword>
<proteinExistence type="predicted"/>
<gene>
    <name evidence="16" type="ORF">DdX_04805</name>
</gene>
<dbReference type="GO" id="GO:0051260">
    <property type="term" value="P:protein homooligomerization"/>
    <property type="evidence" value="ECO:0007669"/>
    <property type="project" value="InterPro"/>
</dbReference>
<keyword evidence="6" id="KW-0631">Potassium channel</keyword>
<feature type="domain" description="Potassium channel tetramerisation-type BTB" evidence="15">
    <location>
        <begin position="47"/>
        <end position="139"/>
    </location>
</feature>
<dbReference type="PRINTS" id="PR01491">
    <property type="entry name" value="KVCHANNEL"/>
</dbReference>
<evidence type="ECO:0000256" key="3">
    <source>
        <dbReference type="ARBA" id="ARBA00022475"/>
    </source>
</evidence>
<evidence type="ECO:0000256" key="8">
    <source>
        <dbReference type="ARBA" id="ARBA00022958"/>
    </source>
</evidence>
<keyword evidence="17" id="KW-1185">Reference proteome</keyword>
<evidence type="ECO:0000259" key="14">
    <source>
        <dbReference type="Pfam" id="PF00520"/>
    </source>
</evidence>
<keyword evidence="11 13" id="KW-0472">Membrane</keyword>
<evidence type="ECO:0000256" key="9">
    <source>
        <dbReference type="ARBA" id="ARBA00022989"/>
    </source>
</evidence>
<dbReference type="AlphaFoldDB" id="A0AAD4RAG2"/>
<organism evidence="16 17">
    <name type="scientific">Ditylenchus destructor</name>
    <dbReference type="NCBI Taxonomy" id="166010"/>
    <lineage>
        <taxon>Eukaryota</taxon>
        <taxon>Metazoa</taxon>
        <taxon>Ecdysozoa</taxon>
        <taxon>Nematoda</taxon>
        <taxon>Chromadorea</taxon>
        <taxon>Rhabditida</taxon>
        <taxon>Tylenchina</taxon>
        <taxon>Tylenchomorpha</taxon>
        <taxon>Sphaerularioidea</taxon>
        <taxon>Anguinidae</taxon>
        <taxon>Anguininae</taxon>
        <taxon>Ditylenchus</taxon>
    </lineage>
</organism>
<dbReference type="InterPro" id="IPR003968">
    <property type="entry name" value="K_chnl_volt-dep_Kv"/>
</dbReference>
<reference evidence="16" key="1">
    <citation type="submission" date="2022-01" db="EMBL/GenBank/DDBJ databases">
        <title>Genome Sequence Resource for Two Populations of Ditylenchus destructor, the Migratory Endoparasitic Phytonematode.</title>
        <authorList>
            <person name="Zhang H."/>
            <person name="Lin R."/>
            <person name="Xie B."/>
        </authorList>
    </citation>
    <scope>NUCLEOTIDE SEQUENCE</scope>
    <source>
        <strain evidence="16">BazhouSP</strain>
    </source>
</reference>
<dbReference type="Proteomes" id="UP001201812">
    <property type="component" value="Unassembled WGS sequence"/>
</dbReference>
<evidence type="ECO:0000256" key="5">
    <source>
        <dbReference type="ARBA" id="ARBA00022692"/>
    </source>
</evidence>
<evidence type="ECO:0000256" key="2">
    <source>
        <dbReference type="ARBA" id="ARBA00022448"/>
    </source>
</evidence>
<dbReference type="InterPro" id="IPR005821">
    <property type="entry name" value="Ion_trans_dom"/>
</dbReference>
<evidence type="ECO:0000256" key="10">
    <source>
        <dbReference type="ARBA" id="ARBA00023065"/>
    </source>
</evidence>
<comment type="subcellular location">
    <subcellularLocation>
        <location evidence="1">Cell membrane</location>
        <topology evidence="1">Multi-pass membrane protein</topology>
    </subcellularLocation>
</comment>
<evidence type="ECO:0000256" key="11">
    <source>
        <dbReference type="ARBA" id="ARBA00023136"/>
    </source>
</evidence>
<dbReference type="CDD" id="cd18317">
    <property type="entry name" value="BTB_POZ_Kv"/>
    <property type="match status" value="1"/>
</dbReference>
<dbReference type="PRINTS" id="PR01494">
    <property type="entry name" value="KV9CHANNEL"/>
</dbReference>
<keyword evidence="3" id="KW-1003">Cell membrane</keyword>
<feature type="domain" description="Ion transport" evidence="14">
    <location>
        <begin position="261"/>
        <end position="470"/>
    </location>
</feature>
<dbReference type="SUPFAM" id="SSF81324">
    <property type="entry name" value="Voltage-gated potassium channels"/>
    <property type="match status" value="1"/>
</dbReference>
<dbReference type="PRINTS" id="PR00169">
    <property type="entry name" value="KCHANNEL"/>
</dbReference>
<evidence type="ECO:0000256" key="13">
    <source>
        <dbReference type="SAM" id="Phobius"/>
    </source>
</evidence>
<dbReference type="InterPro" id="IPR028325">
    <property type="entry name" value="VG_K_chnl"/>
</dbReference>
<keyword evidence="9 13" id="KW-1133">Transmembrane helix</keyword>
<dbReference type="EMBL" id="JAKKPZ010000005">
    <property type="protein sequence ID" value="KAI1720567.1"/>
    <property type="molecule type" value="Genomic_DNA"/>
</dbReference>
<dbReference type="Pfam" id="PF00520">
    <property type="entry name" value="Ion_trans"/>
    <property type="match status" value="1"/>
</dbReference>
<sequence length="536" mass="61419">MREIPHNAFIDFTQLMSSDDYTTDRPECNATREIKRESLEDETEVFKLNIGGKSYRFRSDVILSCREDSLLSILIRADHKKRMIFVDGFIDETGEYYLERNSHIAEHVVEYFLTGKLHKPHDICLERFREELLFWHLVNVEVACLPEFRKVIWHLMENPSSSVFSKCFSVISITFIFISVAGLILGSMPEFQEDSRFAEFYHVNLQRKGQRGSSGPLIFDMASNQKGNMEFLQKFRDIPFTNGSSASTTTGAFNSSAIQFFYKPTDNPHPYLIKLEYYCIGWFTLEYTVRFLVSPQKSKFFKRTMNLIDLFTFLPFFAELALSLFFGVNAQKLKEITGAMLVIRILRVLRMARVFKLARYSSGLQVFGNTLKSSLRELCMLSMFLVTGTVFFSTIMFFLEKDEPGTDFRSIPAACWWCIITVTTVGYGDCLIQTTAGKTVAAIASIFGIIILAFPISMVVENFAFAQQQSKVENQLREAQMAAVANDYLMKRYPSRRKACREPLTSSIVVVPRNSTSAYHSIRHANRRVTSGAILD</sequence>
<evidence type="ECO:0000259" key="15">
    <source>
        <dbReference type="Pfam" id="PF02214"/>
    </source>
</evidence>
<keyword evidence="5 13" id="KW-0812">Transmembrane</keyword>
<evidence type="ECO:0000256" key="6">
    <source>
        <dbReference type="ARBA" id="ARBA00022826"/>
    </source>
</evidence>
<evidence type="ECO:0000256" key="7">
    <source>
        <dbReference type="ARBA" id="ARBA00022882"/>
    </source>
</evidence>
<feature type="transmembrane region" description="Helical" evidence="13">
    <location>
        <begin position="378"/>
        <end position="399"/>
    </location>
</feature>
<dbReference type="FunFam" id="1.10.287.70:FF:000005">
    <property type="entry name" value="potassium voltage-gated channel subfamily G member 1"/>
    <property type="match status" value="1"/>
</dbReference>
<evidence type="ECO:0000256" key="12">
    <source>
        <dbReference type="ARBA" id="ARBA00023303"/>
    </source>
</evidence>
<dbReference type="Gene3D" id="1.20.120.350">
    <property type="entry name" value="Voltage-gated potassium channels. Chain C"/>
    <property type="match status" value="1"/>
</dbReference>
<name>A0AAD4RAG2_9BILA</name>
<evidence type="ECO:0000256" key="4">
    <source>
        <dbReference type="ARBA" id="ARBA00022538"/>
    </source>
</evidence>
<dbReference type="GO" id="GO:0005251">
    <property type="term" value="F:delayed rectifier potassium channel activity"/>
    <property type="evidence" value="ECO:0007669"/>
    <property type="project" value="TreeGrafter"/>
</dbReference>
<dbReference type="InterPro" id="IPR003971">
    <property type="entry name" value="K_chnl_volt-dep_Kv5/Kv9"/>
</dbReference>